<feature type="disulfide bond" evidence="3">
    <location>
        <begin position="240"/>
        <end position="258"/>
    </location>
</feature>
<dbReference type="SMART" id="SM00137">
    <property type="entry name" value="MAM"/>
    <property type="match status" value="4"/>
</dbReference>
<keyword evidence="1 2" id="KW-1015">Disulfide bond</keyword>
<dbReference type="SUPFAM" id="SSF49899">
    <property type="entry name" value="Concanavalin A-like lectins/glucanases"/>
    <property type="match status" value="4"/>
</dbReference>
<evidence type="ECO:0000313" key="9">
    <source>
        <dbReference type="Proteomes" id="UP000663836"/>
    </source>
</evidence>
<dbReference type="Gene3D" id="2.10.25.10">
    <property type="entry name" value="Laminin"/>
    <property type="match status" value="1"/>
</dbReference>
<gene>
    <name evidence="8" type="ORF">JBS370_LOCUS33707</name>
</gene>
<evidence type="ECO:0000259" key="6">
    <source>
        <dbReference type="PROSITE" id="PS50026"/>
    </source>
</evidence>
<accession>A0A819XPA9</accession>
<feature type="compositionally biased region" description="Low complexity" evidence="4">
    <location>
        <begin position="889"/>
        <end position="1049"/>
    </location>
</feature>
<feature type="region of interest" description="Disordered" evidence="4">
    <location>
        <begin position="888"/>
        <end position="1049"/>
    </location>
</feature>
<reference evidence="8" key="1">
    <citation type="submission" date="2021-02" db="EMBL/GenBank/DDBJ databases">
        <authorList>
            <person name="Nowell W R."/>
        </authorList>
    </citation>
    <scope>NUCLEOTIDE SEQUENCE</scope>
</reference>
<dbReference type="InterPro" id="IPR002172">
    <property type="entry name" value="LDrepeatLR_classA_rpt"/>
</dbReference>
<dbReference type="PROSITE" id="PS01186">
    <property type="entry name" value="EGF_2"/>
    <property type="match status" value="1"/>
</dbReference>
<dbReference type="SMART" id="SM00192">
    <property type="entry name" value="LDLa"/>
    <property type="match status" value="4"/>
</dbReference>
<feature type="non-terminal residue" evidence="8">
    <location>
        <position position="1"/>
    </location>
</feature>
<evidence type="ECO:0000256" key="2">
    <source>
        <dbReference type="PROSITE-ProRule" id="PRU00076"/>
    </source>
</evidence>
<dbReference type="PANTHER" id="PTHR23282:SF101">
    <property type="entry name" value="MAM DOMAIN-CONTAINING PROTEIN"/>
    <property type="match status" value="1"/>
</dbReference>
<evidence type="ECO:0008006" key="10">
    <source>
        <dbReference type="Google" id="ProtNLM"/>
    </source>
</evidence>
<dbReference type="Pfam" id="PF00629">
    <property type="entry name" value="MAM"/>
    <property type="match status" value="4"/>
</dbReference>
<dbReference type="InterPro" id="IPR036055">
    <property type="entry name" value="LDL_receptor-like_sf"/>
</dbReference>
<keyword evidence="5" id="KW-0472">Membrane</keyword>
<dbReference type="InterPro" id="IPR023415">
    <property type="entry name" value="LDLR_class-A_CS"/>
</dbReference>
<dbReference type="SUPFAM" id="SSF57196">
    <property type="entry name" value="EGF/Laminin"/>
    <property type="match status" value="1"/>
</dbReference>
<feature type="domain" description="EGF-like" evidence="6">
    <location>
        <begin position="1071"/>
        <end position="1110"/>
    </location>
</feature>
<keyword evidence="5" id="KW-0812">Transmembrane</keyword>
<feature type="disulfide bond" evidence="3">
    <location>
        <begin position="39"/>
        <end position="57"/>
    </location>
</feature>
<dbReference type="PROSITE" id="PS01209">
    <property type="entry name" value="LDLRA_1"/>
    <property type="match status" value="2"/>
</dbReference>
<dbReference type="Gene3D" id="2.60.120.200">
    <property type="match status" value="4"/>
</dbReference>
<evidence type="ECO:0000259" key="7">
    <source>
        <dbReference type="PROSITE" id="PS50060"/>
    </source>
</evidence>
<dbReference type="Proteomes" id="UP000663836">
    <property type="component" value="Unassembled WGS sequence"/>
</dbReference>
<feature type="disulfide bond" evidence="2">
    <location>
        <begin position="1100"/>
        <end position="1109"/>
    </location>
</feature>
<dbReference type="InterPro" id="IPR013320">
    <property type="entry name" value="ConA-like_dom_sf"/>
</dbReference>
<evidence type="ECO:0000256" key="3">
    <source>
        <dbReference type="PROSITE-ProRule" id="PRU00124"/>
    </source>
</evidence>
<dbReference type="EMBL" id="CAJOBD010010004">
    <property type="protein sequence ID" value="CAF4145392.1"/>
    <property type="molecule type" value="Genomic_DNA"/>
</dbReference>
<keyword evidence="2" id="KW-0245">EGF-like domain</keyword>
<dbReference type="InterPro" id="IPR000998">
    <property type="entry name" value="MAM_dom"/>
</dbReference>
<feature type="transmembrane region" description="Helical" evidence="5">
    <location>
        <begin position="1121"/>
        <end position="1145"/>
    </location>
</feature>
<dbReference type="PANTHER" id="PTHR23282">
    <property type="entry name" value="APICAL ENDOSOMAL GLYCOPROTEIN PRECURSOR"/>
    <property type="match status" value="1"/>
</dbReference>
<dbReference type="InterPro" id="IPR000742">
    <property type="entry name" value="EGF"/>
</dbReference>
<feature type="disulfide bond" evidence="3">
    <location>
        <begin position="252"/>
        <end position="267"/>
    </location>
</feature>
<feature type="disulfide bond" evidence="3">
    <location>
        <begin position="486"/>
        <end position="501"/>
    </location>
</feature>
<evidence type="ECO:0000313" key="8">
    <source>
        <dbReference type="EMBL" id="CAF4145392.1"/>
    </source>
</evidence>
<feature type="domain" description="MAM" evidence="7">
    <location>
        <begin position="714"/>
        <end position="883"/>
    </location>
</feature>
<comment type="caution">
    <text evidence="8">The sequence shown here is derived from an EMBL/GenBank/DDBJ whole genome shotgun (WGS) entry which is preliminary data.</text>
</comment>
<feature type="domain" description="MAM" evidence="7">
    <location>
        <begin position="67"/>
        <end position="225"/>
    </location>
</feature>
<dbReference type="PROSITE" id="PS50026">
    <property type="entry name" value="EGF_3"/>
    <property type="match status" value="1"/>
</dbReference>
<feature type="domain" description="MAM" evidence="7">
    <location>
        <begin position="503"/>
        <end position="662"/>
    </location>
</feature>
<feature type="disulfide bond" evidence="3">
    <location>
        <begin position="51"/>
        <end position="66"/>
    </location>
</feature>
<sequence length="1183" mass="130295">LDDISFSSQCNNSNAVLPFGTTPRPNGTTTTPVPCTYRCNDGICIGKEKRCNFALDCSQGEDEIDCGKCDFESSTCGWQDDSVGYYIWARRNASSILFMPGDMTTNTTKGFVMTVTEGSGSFGGSSRLVSERIASTAASCRVTFGLYRNVDKNGTLALYLEDDLELTTKLWTDPRTTIGRIWTSITVSIGRRRSGFRLVFISTHAGSITSSDISIDDFKFLECYTQTIGHCEGFTDPFNCSNGNCIHQDNLCDYSDDCGDNTDENSCEKYVQMCSFENNAEPICSWSHDDDADFRWQRMRGEQVNNFDWYDDFWQLDGPDYDHTLGTSKGHFLLLETNAPRKLNDTARIISPIFAPTTSGECQFRFWYHMYGYDVASLNVYTRTFIGGPLTLIWRKNYEKDDKWFRAKTVLKVQQPFQVLIEGVCGASYEGDIGVDDISFTPGCQLQMTATLPPFVYSTTQSPFCNSTHSHCLQNIRQCIPKDQFCNFNIECVDQTDELSCPPTCAFEQKRLCFWTNDLKQKLIWDFGNGTTSSISTGPSTDHTTSSSSGTYIYLKTSIGNFGDRARLVSPLYRKSSKTCTFTFWYHMFGDTNNILNIYVRAGGIDTLIWSLQGNQGDRWLLGIAYLPKCASKFNIIVEGIRGTSLTGDIALDDFRFNQCYEIPPLPTCAQAIGDPNQFMCQSKHCILQANKCDYELDCCDGSDEDNNICYEYQRCDFETDFCLWEPSAGSQLEWERYRINAIPYDRRPPYDHTTRSQLGYYLQLPLNSTIQRDTLATISSYLGVVTQQGCTMRFWIYFKSSNNGQLVIGYRYAIGGEIIPLSFSSYQSCQTNATQCSWQRIDVLLSSVLTQPTEIIIGARTGADRGGIMAIDDITYTPQCVQYNETMSTPSTTTPYTGSSTTTTATTSYTDPSTTITTATTSHTDPSTTTTTATTSYTDPSTTTTIATTSYTDPSTTITTATTTYTDPSTTTTTSTTTYTDPSTTITTAATSYTDPSTTTTTSTTSYTGPPITTSTATPYTGSPTTTSTPTTYTGSPTTTSTPTTTTRTTITASIETLATTSTAEITTTTYAQCAQYACYNNGICKPPSTQIGKPICECKPGFNGPQCENEEASPEKNNLGAILGGVFGGLGAIASVVVGYIYVSSKKRAARVANASAQLTDSSLNGSTKNATYNETGVTDT</sequence>
<dbReference type="InterPro" id="IPR051560">
    <property type="entry name" value="MAM_domain-containing"/>
</dbReference>
<dbReference type="PROSITE" id="PS50060">
    <property type="entry name" value="MAM_2"/>
    <property type="match status" value="4"/>
</dbReference>
<evidence type="ECO:0000256" key="4">
    <source>
        <dbReference type="SAM" id="MobiDB-lite"/>
    </source>
</evidence>
<protein>
    <recommendedName>
        <fullName evidence="10">MAM and LDL-receptor class A domain-containing protein 1</fullName>
    </recommendedName>
</protein>
<keyword evidence="5" id="KW-1133">Transmembrane helix</keyword>
<comment type="caution">
    <text evidence="2">Lacks conserved residue(s) required for the propagation of feature annotation.</text>
</comment>
<organism evidence="8 9">
    <name type="scientific">Rotaria sordida</name>
    <dbReference type="NCBI Taxonomy" id="392033"/>
    <lineage>
        <taxon>Eukaryota</taxon>
        <taxon>Metazoa</taxon>
        <taxon>Spiralia</taxon>
        <taxon>Gnathifera</taxon>
        <taxon>Rotifera</taxon>
        <taxon>Eurotatoria</taxon>
        <taxon>Bdelloidea</taxon>
        <taxon>Philodinida</taxon>
        <taxon>Philodinidae</taxon>
        <taxon>Rotaria</taxon>
    </lineage>
</organism>
<dbReference type="PRINTS" id="PR00261">
    <property type="entry name" value="LDLRECEPTOR"/>
</dbReference>
<proteinExistence type="predicted"/>
<dbReference type="CDD" id="cd06263">
    <property type="entry name" value="MAM"/>
    <property type="match status" value="2"/>
</dbReference>
<dbReference type="GO" id="GO:0016020">
    <property type="term" value="C:membrane"/>
    <property type="evidence" value="ECO:0007669"/>
    <property type="project" value="InterPro"/>
</dbReference>
<evidence type="ECO:0000256" key="5">
    <source>
        <dbReference type="SAM" id="Phobius"/>
    </source>
</evidence>
<dbReference type="PROSITE" id="PS00022">
    <property type="entry name" value="EGF_1"/>
    <property type="match status" value="1"/>
</dbReference>
<dbReference type="AlphaFoldDB" id="A0A819XPA9"/>
<name>A0A819XPA9_9BILA</name>
<dbReference type="CDD" id="cd00112">
    <property type="entry name" value="LDLa"/>
    <property type="match status" value="3"/>
</dbReference>
<feature type="domain" description="MAM" evidence="7">
    <location>
        <begin position="272"/>
        <end position="446"/>
    </location>
</feature>
<dbReference type="PROSITE" id="PS50068">
    <property type="entry name" value="LDLRA_2"/>
    <property type="match status" value="4"/>
</dbReference>
<evidence type="ECO:0000256" key="1">
    <source>
        <dbReference type="ARBA" id="ARBA00023157"/>
    </source>
</evidence>
<dbReference type="Gene3D" id="4.10.400.10">
    <property type="entry name" value="Low-density Lipoprotein Receptor"/>
    <property type="match status" value="3"/>
</dbReference>
<feature type="disulfide bond" evidence="3">
    <location>
        <begin position="681"/>
        <end position="699"/>
    </location>
</feature>
<dbReference type="SUPFAM" id="SSF57424">
    <property type="entry name" value="LDL receptor-like module"/>
    <property type="match status" value="4"/>
</dbReference>
<dbReference type="Pfam" id="PF00057">
    <property type="entry name" value="Ldl_recept_a"/>
    <property type="match status" value="2"/>
</dbReference>